<evidence type="ECO:0000313" key="3">
    <source>
        <dbReference type="WBParaSite" id="NBR_0001068701-mRNA-1"/>
    </source>
</evidence>
<name>A0A158QZT9_NIPBR</name>
<sequence>MSRQRCAPFWLYFGGSNSTAARFARKELDYIAEMYCANYDIFHCSSLGGGRAKPAIAFKMKRQLLQHMADHLSATMNEKRTVMQIDQKIRDEVRQVKKYLRSKRQKELDCRGYPREIRLSSSQEYIASKLCTKPRLAGEISDPEKLFENGATLLTVKSEPLIDFAAAACSTIEERRYWEEKRNLLLLERQMLLERCPVMPNNEPGGDRLSSAVEERQFWEEKRKTLSLRRQCFDLVLSLIAFTKKNPSN</sequence>
<evidence type="ECO:0000313" key="2">
    <source>
        <dbReference type="Proteomes" id="UP000271162"/>
    </source>
</evidence>
<reference evidence="3" key="1">
    <citation type="submission" date="2016-04" db="UniProtKB">
        <authorList>
            <consortium name="WormBaseParasite"/>
        </authorList>
    </citation>
    <scope>IDENTIFICATION</scope>
</reference>
<accession>A0A158QZT9</accession>
<reference evidence="1 2" key="2">
    <citation type="submission" date="2018-11" db="EMBL/GenBank/DDBJ databases">
        <authorList>
            <consortium name="Pathogen Informatics"/>
        </authorList>
    </citation>
    <scope>NUCLEOTIDE SEQUENCE [LARGE SCALE GENOMIC DNA]</scope>
</reference>
<dbReference type="Proteomes" id="UP000271162">
    <property type="component" value="Unassembled WGS sequence"/>
</dbReference>
<gene>
    <name evidence="1" type="ORF">NBR_LOCUS10688</name>
</gene>
<dbReference type="OMA" id="YIAEMYC"/>
<proteinExistence type="predicted"/>
<evidence type="ECO:0000313" key="1">
    <source>
        <dbReference type="EMBL" id="VDL74277.1"/>
    </source>
</evidence>
<keyword evidence="2" id="KW-1185">Reference proteome</keyword>
<dbReference type="WBParaSite" id="NBR_0001068701-mRNA-1">
    <property type="protein sequence ID" value="NBR_0001068701-mRNA-1"/>
    <property type="gene ID" value="NBR_0001068701"/>
</dbReference>
<dbReference type="EMBL" id="UYSL01020366">
    <property type="protein sequence ID" value="VDL74277.1"/>
    <property type="molecule type" value="Genomic_DNA"/>
</dbReference>
<protein>
    <submittedName>
        <fullName evidence="1 3">Uncharacterized protein</fullName>
    </submittedName>
</protein>
<dbReference type="AlphaFoldDB" id="A0A158QZT9"/>
<organism evidence="3">
    <name type="scientific">Nippostrongylus brasiliensis</name>
    <name type="common">Rat hookworm</name>
    <dbReference type="NCBI Taxonomy" id="27835"/>
    <lineage>
        <taxon>Eukaryota</taxon>
        <taxon>Metazoa</taxon>
        <taxon>Ecdysozoa</taxon>
        <taxon>Nematoda</taxon>
        <taxon>Chromadorea</taxon>
        <taxon>Rhabditida</taxon>
        <taxon>Rhabditina</taxon>
        <taxon>Rhabditomorpha</taxon>
        <taxon>Strongyloidea</taxon>
        <taxon>Heligmosomidae</taxon>
        <taxon>Nippostrongylus</taxon>
    </lineage>
</organism>